<feature type="transmembrane region" description="Helical" evidence="1">
    <location>
        <begin position="61"/>
        <end position="90"/>
    </location>
</feature>
<dbReference type="Proteomes" id="UP000694005">
    <property type="component" value="Chromosome A09"/>
</dbReference>
<keyword evidence="1" id="KW-0812">Transmembrane</keyword>
<protein>
    <submittedName>
        <fullName evidence="2">Uncharacterized protein</fullName>
    </submittedName>
</protein>
<evidence type="ECO:0000256" key="1">
    <source>
        <dbReference type="SAM" id="Phobius"/>
    </source>
</evidence>
<proteinExistence type="predicted"/>
<sequence>MIGEENLVDQWGLKEREEASSFKRIGRGDQRSGKLSGYIFSLQFSKYQSQRVCTCHTCVHLYLYLWALFELNVIIIGLSLLVILTFGILYKRTDKKT</sequence>
<name>A0A8D9CL95_BRACM</name>
<keyword evidence="1" id="KW-0472">Membrane</keyword>
<gene>
    <name evidence="2" type="ORF">BRAPAZ1V2_A09P10720.2</name>
</gene>
<organism evidence="2 3">
    <name type="scientific">Brassica campestris</name>
    <name type="common">Field mustard</name>
    <dbReference type="NCBI Taxonomy" id="3711"/>
    <lineage>
        <taxon>Eukaryota</taxon>
        <taxon>Viridiplantae</taxon>
        <taxon>Streptophyta</taxon>
        <taxon>Embryophyta</taxon>
        <taxon>Tracheophyta</taxon>
        <taxon>Spermatophyta</taxon>
        <taxon>Magnoliopsida</taxon>
        <taxon>eudicotyledons</taxon>
        <taxon>Gunneridae</taxon>
        <taxon>Pentapetalae</taxon>
        <taxon>rosids</taxon>
        <taxon>malvids</taxon>
        <taxon>Brassicales</taxon>
        <taxon>Brassicaceae</taxon>
        <taxon>Brassiceae</taxon>
        <taxon>Brassica</taxon>
    </lineage>
</organism>
<dbReference type="EMBL" id="LS974625">
    <property type="protein sequence ID" value="CAG7860605.1"/>
    <property type="molecule type" value="Genomic_DNA"/>
</dbReference>
<evidence type="ECO:0000313" key="3">
    <source>
        <dbReference type="Proteomes" id="UP000694005"/>
    </source>
</evidence>
<evidence type="ECO:0000313" key="2">
    <source>
        <dbReference type="EMBL" id="CAG7860605.1"/>
    </source>
</evidence>
<keyword evidence="1" id="KW-1133">Transmembrane helix</keyword>
<accession>A0A8D9CL95</accession>
<dbReference type="AlphaFoldDB" id="A0A8D9CL95"/>
<dbReference type="Gramene" id="A09p10720.2_BraZ1">
    <property type="protein sequence ID" value="A09p10720.2_BraZ1.CDS.1"/>
    <property type="gene ID" value="A09g10720.2_BraZ1"/>
</dbReference>
<reference evidence="2 3" key="1">
    <citation type="submission" date="2021-07" db="EMBL/GenBank/DDBJ databases">
        <authorList>
            <consortium name="Genoscope - CEA"/>
            <person name="William W."/>
        </authorList>
    </citation>
    <scope>NUCLEOTIDE SEQUENCE [LARGE SCALE GENOMIC DNA]</scope>
</reference>